<keyword evidence="2" id="KW-0812">Transmembrane</keyword>
<comment type="caution">
    <text evidence="3">The sequence shown here is derived from an EMBL/GenBank/DDBJ whole genome shotgun (WGS) entry which is preliminary data.</text>
</comment>
<dbReference type="Proteomes" id="UP001371218">
    <property type="component" value="Unassembled WGS sequence"/>
</dbReference>
<evidence type="ECO:0000313" key="4">
    <source>
        <dbReference type="Proteomes" id="UP001371218"/>
    </source>
</evidence>
<keyword evidence="2" id="KW-1133">Transmembrane helix</keyword>
<dbReference type="PANTHER" id="PTHR34219">
    <property type="entry name" value="IRON-REGULATED INNER MEMBRANE PROTEIN-RELATED"/>
    <property type="match status" value="1"/>
</dbReference>
<dbReference type="Pfam" id="PF03929">
    <property type="entry name" value="PepSY_TM"/>
    <property type="match status" value="1"/>
</dbReference>
<evidence type="ECO:0000256" key="2">
    <source>
        <dbReference type="SAM" id="Phobius"/>
    </source>
</evidence>
<sequence length="458" mass="49575">MGAHLSGHDAPLPMPPSQALSAAAPPLAGPLDPPPRSPTATPRRQAAARLNWRAWFTRLHRWFGLGTALFLFIAGLTGAIISWDHELDEWLNPHLFEARTAGTPLPVAELVARVEQAEPQVRITYHPLSVEPGHAFGVFVAPRINPATGTPFDVGFNQLAVDPVNGQVQGRRMWGAVSLDRENLLPFLYKLHYTMHLPEGGGIEWGIWLMGLVGIVWVFDTLIALSISFPNPRQWARSLAFRWRAGGHRLVFDLHRSGGVWLFALVLMLAITSVAMNLNTQVVRPVVSWFSTLTPSPFDTRAPAPAHAPVEPQVSSAEIVAKAQKEAIQRGWTAPAGAVFFSPEFGVWGVGFFEPGRDHGDGGLGNPWLYFDARTGEPAGAQVPGEGSAGDIFLQSMFPLHSGRILGLPGRILISVLGLVIAGFSATGVYLWWRKRVARAAVARATVGLAQTTASTTA</sequence>
<evidence type="ECO:0000256" key="1">
    <source>
        <dbReference type="SAM" id="MobiDB-lite"/>
    </source>
</evidence>
<dbReference type="EMBL" id="JBBUTG010000022">
    <property type="protein sequence ID" value="MEK8033866.1"/>
    <property type="molecule type" value="Genomic_DNA"/>
</dbReference>
<feature type="transmembrane region" description="Helical" evidence="2">
    <location>
        <begin position="205"/>
        <end position="229"/>
    </location>
</feature>
<organism evidence="3 4">
    <name type="scientific">Ideonella lacteola</name>
    <dbReference type="NCBI Taxonomy" id="2984193"/>
    <lineage>
        <taxon>Bacteria</taxon>
        <taxon>Pseudomonadati</taxon>
        <taxon>Pseudomonadota</taxon>
        <taxon>Betaproteobacteria</taxon>
        <taxon>Burkholderiales</taxon>
        <taxon>Sphaerotilaceae</taxon>
        <taxon>Ideonella</taxon>
    </lineage>
</organism>
<dbReference type="PANTHER" id="PTHR34219:SF5">
    <property type="entry name" value="BLR4505 PROTEIN"/>
    <property type="match status" value="1"/>
</dbReference>
<feature type="compositionally biased region" description="Pro residues" evidence="1">
    <location>
        <begin position="27"/>
        <end position="37"/>
    </location>
</feature>
<dbReference type="InterPro" id="IPR005625">
    <property type="entry name" value="PepSY-ass_TM"/>
</dbReference>
<dbReference type="RefSeq" id="WP_341428292.1">
    <property type="nucleotide sequence ID" value="NZ_JBBUTG010000022.1"/>
</dbReference>
<proteinExistence type="predicted"/>
<gene>
    <name evidence="3" type="ORF">AACH06_23830</name>
</gene>
<feature type="transmembrane region" description="Helical" evidence="2">
    <location>
        <begin position="259"/>
        <end position="278"/>
    </location>
</feature>
<feature type="transmembrane region" description="Helical" evidence="2">
    <location>
        <begin position="412"/>
        <end position="433"/>
    </location>
</feature>
<feature type="transmembrane region" description="Helical" evidence="2">
    <location>
        <begin position="62"/>
        <end position="83"/>
    </location>
</feature>
<evidence type="ECO:0000313" key="3">
    <source>
        <dbReference type="EMBL" id="MEK8033866.1"/>
    </source>
</evidence>
<keyword evidence="2" id="KW-0472">Membrane</keyword>
<protein>
    <submittedName>
        <fullName evidence="3">PepSY-associated TM helix domain-containing protein</fullName>
    </submittedName>
</protein>
<feature type="region of interest" description="Disordered" evidence="1">
    <location>
        <begin position="1"/>
        <end position="44"/>
    </location>
</feature>
<keyword evidence="4" id="KW-1185">Reference proteome</keyword>
<name>A0ABU9BV74_9BURK</name>
<accession>A0ABU9BV74</accession>
<reference evidence="3 4" key="1">
    <citation type="submission" date="2024-04" db="EMBL/GenBank/DDBJ databases">
        <title>Novel species of the genus Ideonella isolated from streams.</title>
        <authorList>
            <person name="Lu H."/>
        </authorList>
    </citation>
    <scope>NUCLEOTIDE SEQUENCE [LARGE SCALE GENOMIC DNA]</scope>
    <source>
        <strain evidence="3 4">DXS29W</strain>
    </source>
</reference>
<feature type="compositionally biased region" description="Low complexity" evidence="1">
    <location>
        <begin position="17"/>
        <end position="26"/>
    </location>
</feature>